<dbReference type="EMBL" id="AWSC01000003">
    <property type="protein sequence ID" value="ERH20777.1"/>
    <property type="molecule type" value="Genomic_DNA"/>
</dbReference>
<keyword evidence="2" id="KW-0812">Transmembrane</keyword>
<evidence type="ECO:0000313" key="3">
    <source>
        <dbReference type="EMBL" id="ERH20777.1"/>
    </source>
</evidence>
<feature type="region of interest" description="Disordered" evidence="1">
    <location>
        <begin position="119"/>
        <end position="264"/>
    </location>
</feature>
<comment type="caution">
    <text evidence="3">The sequence shown here is derived from an EMBL/GenBank/DDBJ whole genome shotgun (WGS) entry which is preliminary data.</text>
</comment>
<gene>
    <name evidence="3" type="ORF">HMPREF1978_00038</name>
</gene>
<dbReference type="Proteomes" id="UP000016481">
    <property type="component" value="Unassembled WGS sequence"/>
</dbReference>
<name>U1RQR3_9ACTO</name>
<keyword evidence="2" id="KW-0472">Membrane</keyword>
<keyword evidence="2" id="KW-1133">Transmembrane helix</keyword>
<protein>
    <recommendedName>
        <fullName evidence="5">LysM domain-containing protein</fullName>
    </recommendedName>
</protein>
<evidence type="ECO:0000256" key="1">
    <source>
        <dbReference type="SAM" id="MobiDB-lite"/>
    </source>
</evidence>
<organism evidence="3 4">
    <name type="scientific">Actinomyces graevenitzii F0530</name>
    <dbReference type="NCBI Taxonomy" id="1321817"/>
    <lineage>
        <taxon>Bacteria</taxon>
        <taxon>Bacillati</taxon>
        <taxon>Actinomycetota</taxon>
        <taxon>Actinomycetes</taxon>
        <taxon>Actinomycetales</taxon>
        <taxon>Actinomycetaceae</taxon>
        <taxon>Actinomyces</taxon>
    </lineage>
</organism>
<evidence type="ECO:0000313" key="4">
    <source>
        <dbReference type="Proteomes" id="UP000016481"/>
    </source>
</evidence>
<dbReference type="InterPro" id="IPR036779">
    <property type="entry name" value="LysM_dom_sf"/>
</dbReference>
<dbReference type="PATRIC" id="fig|1321817.3.peg.30"/>
<feature type="compositionally biased region" description="Low complexity" evidence="1">
    <location>
        <begin position="129"/>
        <end position="217"/>
    </location>
</feature>
<dbReference type="Gene3D" id="3.10.350.10">
    <property type="entry name" value="LysM domain"/>
    <property type="match status" value="1"/>
</dbReference>
<accession>U1RQR3</accession>
<feature type="transmembrane region" description="Helical" evidence="2">
    <location>
        <begin position="55"/>
        <end position="80"/>
    </location>
</feature>
<evidence type="ECO:0000256" key="2">
    <source>
        <dbReference type="SAM" id="Phobius"/>
    </source>
</evidence>
<dbReference type="HOGENOM" id="CLU_828032_0_0_11"/>
<feature type="compositionally biased region" description="Polar residues" evidence="1">
    <location>
        <begin position="234"/>
        <end position="243"/>
    </location>
</feature>
<dbReference type="AlphaFoldDB" id="U1RQR3"/>
<reference evidence="3 4" key="1">
    <citation type="submission" date="2013-08" db="EMBL/GenBank/DDBJ databases">
        <authorList>
            <person name="Weinstock G."/>
            <person name="Sodergren E."/>
            <person name="Wylie T."/>
            <person name="Fulton L."/>
            <person name="Fulton R."/>
            <person name="Fronick C."/>
            <person name="O'Laughlin M."/>
            <person name="Godfrey J."/>
            <person name="Miner T."/>
            <person name="Herter B."/>
            <person name="Appelbaum E."/>
            <person name="Cordes M."/>
            <person name="Lek S."/>
            <person name="Wollam A."/>
            <person name="Pepin K.H."/>
            <person name="Palsikar V.B."/>
            <person name="Mitreva M."/>
            <person name="Wilson R.K."/>
        </authorList>
    </citation>
    <scope>NUCLEOTIDE SEQUENCE [LARGE SCALE GENOMIC DNA]</scope>
    <source>
        <strain evidence="3 4">F0530</strain>
    </source>
</reference>
<evidence type="ECO:0008006" key="5">
    <source>
        <dbReference type="Google" id="ProtNLM"/>
    </source>
</evidence>
<sequence length="335" mass="33377">MSKSLKCWLGLHLVAWLGTALSVLLLAAAVALLRPLSLQYLSLWSMADVSTALAGLAAGAGAALVAWHALGAMWVLVCACTHRTLNLRHSAPLVRKLATGAAIIALSCAPASANDDNLGWGAHGPGPSPSATASTSASARPSTSAKPSASAKASAPATASSPSRSPHASSAPTSRASATPTSHASARARASASASASPRPSARPSASPSRSSAHPRSGGPGSKTPAVKSPGAKSPNSKANPKSGSLKPGSAQRSGTCVPAPDAKPAPVIRQHLVLAGESLWSISLQWLQQNGVPSPTNGQVAQLSKQIFAANAALIGANPDLIRPGLALTIPTKG</sequence>
<proteinExistence type="predicted"/>